<organism evidence="1 2">
    <name type="scientific">Methylocystis bryophila</name>
    <dbReference type="NCBI Taxonomy" id="655015"/>
    <lineage>
        <taxon>Bacteria</taxon>
        <taxon>Pseudomonadati</taxon>
        <taxon>Pseudomonadota</taxon>
        <taxon>Alphaproteobacteria</taxon>
        <taxon>Hyphomicrobiales</taxon>
        <taxon>Methylocystaceae</taxon>
        <taxon>Methylocystis</taxon>
    </lineage>
</organism>
<proteinExistence type="predicted"/>
<dbReference type="KEGG" id="mbry:B1812_06820"/>
<keyword evidence="2" id="KW-1185">Reference proteome</keyword>
<evidence type="ECO:0000313" key="2">
    <source>
        <dbReference type="Proteomes" id="UP000193978"/>
    </source>
</evidence>
<reference evidence="1 2" key="1">
    <citation type="submission" date="2017-02" db="EMBL/GenBank/DDBJ databases">
        <authorList>
            <person name="Peterson S.W."/>
        </authorList>
    </citation>
    <scope>NUCLEOTIDE SEQUENCE [LARGE SCALE GENOMIC DNA]</scope>
    <source>
        <strain evidence="1 2">S285</strain>
    </source>
</reference>
<dbReference type="Proteomes" id="UP000193978">
    <property type="component" value="Chromosome"/>
</dbReference>
<protein>
    <submittedName>
        <fullName evidence="1">Uncharacterized protein</fullName>
    </submittedName>
</protein>
<dbReference type="EMBL" id="CP019948">
    <property type="protein sequence ID" value="ARN80835.1"/>
    <property type="molecule type" value="Genomic_DNA"/>
</dbReference>
<accession>A0A1W6MTE3</accession>
<name>A0A1W6MTE3_9HYPH</name>
<evidence type="ECO:0000313" key="1">
    <source>
        <dbReference type="EMBL" id="ARN80835.1"/>
    </source>
</evidence>
<sequence length="66" mass="7670">MLQIYHTGFTCASFSLLEWNRSNTDSVIDSKVLKRDWGEKQISTFSHRAQSMSRKNAKQFLGQDML</sequence>
<gene>
    <name evidence="1" type="ORF">B1812_06820</name>
</gene>
<dbReference type="AlphaFoldDB" id="A0A1W6MTE3"/>
<dbReference type="STRING" id="655015.B1812_06820"/>